<keyword evidence="6" id="KW-1185">Reference proteome</keyword>
<evidence type="ECO:0000256" key="3">
    <source>
        <dbReference type="RuleBase" id="RU361235"/>
    </source>
</evidence>
<keyword evidence="2 3" id="KW-0378">Hydrolase</keyword>
<evidence type="ECO:0000256" key="2">
    <source>
        <dbReference type="ARBA" id="ARBA00022801"/>
    </source>
</evidence>
<dbReference type="Proteomes" id="UP000240883">
    <property type="component" value="Unassembled WGS sequence"/>
</dbReference>
<dbReference type="OrthoDB" id="10259133at2759"/>
<dbReference type="EMBL" id="KZ678135">
    <property type="protein sequence ID" value="PSN67379.1"/>
    <property type="molecule type" value="Genomic_DNA"/>
</dbReference>
<protein>
    <recommendedName>
        <fullName evidence="3">Carboxylic ester hydrolase</fullName>
        <ecNumber evidence="3">3.1.1.-</ecNumber>
    </recommendedName>
</protein>
<dbReference type="PANTHER" id="PTHR43918">
    <property type="entry name" value="ACETYLCHOLINESTERASE"/>
    <property type="match status" value="1"/>
</dbReference>
<dbReference type="PROSITE" id="PS00941">
    <property type="entry name" value="CARBOXYLESTERASE_B_2"/>
    <property type="match status" value="1"/>
</dbReference>
<dbReference type="InterPro" id="IPR029058">
    <property type="entry name" value="AB_hydrolase_fold"/>
</dbReference>
<name>A0A2T2NPS4_CORCC</name>
<evidence type="ECO:0000313" key="6">
    <source>
        <dbReference type="Proteomes" id="UP000240883"/>
    </source>
</evidence>
<dbReference type="InterPro" id="IPR019819">
    <property type="entry name" value="Carboxylesterase_B_CS"/>
</dbReference>
<proteinExistence type="inferred from homology"/>
<evidence type="ECO:0000259" key="4">
    <source>
        <dbReference type="Pfam" id="PF00135"/>
    </source>
</evidence>
<dbReference type="InterPro" id="IPR019826">
    <property type="entry name" value="Carboxylesterase_B_AS"/>
</dbReference>
<feature type="domain" description="Carboxylesterase type B" evidence="4">
    <location>
        <begin position="16"/>
        <end position="512"/>
    </location>
</feature>
<dbReference type="InterPro" id="IPR050654">
    <property type="entry name" value="AChE-related_enzymes"/>
</dbReference>
<dbReference type="GO" id="GO:0052689">
    <property type="term" value="F:carboxylic ester hydrolase activity"/>
    <property type="evidence" value="ECO:0007669"/>
    <property type="project" value="TreeGrafter"/>
</dbReference>
<evidence type="ECO:0000256" key="1">
    <source>
        <dbReference type="ARBA" id="ARBA00005964"/>
    </source>
</evidence>
<dbReference type="SUPFAM" id="SSF53474">
    <property type="entry name" value="alpha/beta-Hydrolases"/>
    <property type="match status" value="1"/>
</dbReference>
<organism evidence="5 6">
    <name type="scientific">Corynespora cassiicola Philippines</name>
    <dbReference type="NCBI Taxonomy" id="1448308"/>
    <lineage>
        <taxon>Eukaryota</taxon>
        <taxon>Fungi</taxon>
        <taxon>Dikarya</taxon>
        <taxon>Ascomycota</taxon>
        <taxon>Pezizomycotina</taxon>
        <taxon>Dothideomycetes</taxon>
        <taxon>Pleosporomycetidae</taxon>
        <taxon>Pleosporales</taxon>
        <taxon>Corynesporascaceae</taxon>
        <taxon>Corynespora</taxon>
    </lineage>
</organism>
<evidence type="ECO:0000313" key="5">
    <source>
        <dbReference type="EMBL" id="PSN67379.1"/>
    </source>
</evidence>
<dbReference type="Pfam" id="PF00135">
    <property type="entry name" value="COesterase"/>
    <property type="match status" value="1"/>
</dbReference>
<comment type="similarity">
    <text evidence="1 3">Belongs to the type-B carboxylesterase/lipase family.</text>
</comment>
<sequence>MNSLLPCRISTQPRDPIARVTNGTYIGRHSPQYAQDFFLGVPYAQPPVGHLRFRQAQSLNDTWTGFKQAIDYSPLCVGYGLDQTFYNQSEDCLTLNVVRPAGYSNQTLPVGLWIHGGGYVNGGGGDQRYNLSFIVDQSVKIGKPFIGISINYRLHGWGFLNSNEFVGQGLSNIGLRDQRLALHWVQENIAAFGGDAGKVTIFGESAGAASVGFHLVAYGGRNDNLFRAAILQSGNPIYYIPQSGPEKNQPIFNQLVSAVGCNATLDQVECLRQVPFAQLNSTLGDLYLQYGNTNPVIDGDLVRNFGSLQLQRGEFVRVPIIVGANSDEGTSFSPRGINTTNEFKASLANLPPSFQESLIEAYPDDLSVNVVASLGDQRPGPPYGPQFRRSASYWGDYLFIAARRKTAATWAAHGLPAYSYRFNAIPHGVPPELGSNHFKEIHYVFRNYLGVGNRPDILPFQGLPESHFELAAFISSSWSSFINDLDPNSWQNRSTSIEAWPEYRLDNPKNIVFDANITSYAEEDTFRKEGIDLINDNALGVYHR</sequence>
<dbReference type="PROSITE" id="PS00122">
    <property type="entry name" value="CARBOXYLESTERASE_B_1"/>
    <property type="match status" value="1"/>
</dbReference>
<reference evidence="5 6" key="1">
    <citation type="journal article" date="2018" name="Front. Microbiol.">
        <title>Genome-Wide Analysis of Corynespora cassiicola Leaf Fall Disease Putative Effectors.</title>
        <authorList>
            <person name="Lopez D."/>
            <person name="Ribeiro S."/>
            <person name="Label P."/>
            <person name="Fumanal B."/>
            <person name="Venisse J.S."/>
            <person name="Kohler A."/>
            <person name="de Oliveira R.R."/>
            <person name="Labutti K."/>
            <person name="Lipzen A."/>
            <person name="Lail K."/>
            <person name="Bauer D."/>
            <person name="Ohm R.A."/>
            <person name="Barry K.W."/>
            <person name="Spatafora J."/>
            <person name="Grigoriev I.V."/>
            <person name="Martin F.M."/>
            <person name="Pujade-Renaud V."/>
        </authorList>
    </citation>
    <scope>NUCLEOTIDE SEQUENCE [LARGE SCALE GENOMIC DNA]</scope>
    <source>
        <strain evidence="5 6">Philippines</strain>
    </source>
</reference>
<dbReference type="AlphaFoldDB" id="A0A2T2NPS4"/>
<dbReference type="InterPro" id="IPR002018">
    <property type="entry name" value="CarbesteraseB"/>
</dbReference>
<dbReference type="Gene3D" id="3.40.50.1820">
    <property type="entry name" value="alpha/beta hydrolase"/>
    <property type="match status" value="1"/>
</dbReference>
<dbReference type="PANTHER" id="PTHR43918:SF4">
    <property type="entry name" value="CARBOXYLIC ESTER HYDROLASE"/>
    <property type="match status" value="1"/>
</dbReference>
<dbReference type="STRING" id="1448308.A0A2T2NPS4"/>
<accession>A0A2T2NPS4</accession>
<gene>
    <name evidence="5" type="ORF">BS50DRAFT_610519</name>
</gene>
<dbReference type="EC" id="3.1.1.-" evidence="3"/>